<evidence type="ECO:0000256" key="6">
    <source>
        <dbReference type="ARBA" id="ARBA00023136"/>
    </source>
</evidence>
<dbReference type="GO" id="GO:0022857">
    <property type="term" value="F:transmembrane transporter activity"/>
    <property type="evidence" value="ECO:0007669"/>
    <property type="project" value="InterPro"/>
</dbReference>
<dbReference type="PANTHER" id="PTHR43045:SF7">
    <property type="entry name" value="MAJOR FACILITATOR SUPERFAMILY TRANSPORTER"/>
    <property type="match status" value="1"/>
</dbReference>
<gene>
    <name evidence="9" type="ORF">E6W36_09705</name>
</gene>
<evidence type="ECO:0000256" key="4">
    <source>
        <dbReference type="ARBA" id="ARBA00022692"/>
    </source>
</evidence>
<evidence type="ECO:0000256" key="1">
    <source>
        <dbReference type="ARBA" id="ARBA00004651"/>
    </source>
</evidence>
<keyword evidence="10" id="KW-1185">Reference proteome</keyword>
<evidence type="ECO:0000313" key="9">
    <source>
        <dbReference type="EMBL" id="QCI79704.1"/>
    </source>
</evidence>
<proteinExistence type="predicted"/>
<dbReference type="Gene3D" id="1.20.1250.20">
    <property type="entry name" value="MFS general substrate transporter like domains"/>
    <property type="match status" value="1"/>
</dbReference>
<dbReference type="PROSITE" id="PS50850">
    <property type="entry name" value="MFS"/>
    <property type="match status" value="1"/>
</dbReference>
<dbReference type="SUPFAM" id="SSF103473">
    <property type="entry name" value="MFS general substrate transporter"/>
    <property type="match status" value="1"/>
</dbReference>
<sequence>MGLFLALLVVIAARSVLGEDTFKDWGWRIPFLVSIILLGISVWIRLMLDESPLFKR</sequence>
<dbReference type="KEGG" id="hgn:E6W36_09705"/>
<dbReference type="Proteomes" id="UP000298714">
    <property type="component" value="Chromosome"/>
</dbReference>
<keyword evidence="3" id="KW-1003">Cell membrane</keyword>
<evidence type="ECO:0000313" key="10">
    <source>
        <dbReference type="Proteomes" id="UP000298714"/>
    </source>
</evidence>
<organism evidence="9 10">
    <name type="scientific">Hankyongella ginsenosidimutans</name>
    <dbReference type="NCBI Taxonomy" id="1763828"/>
    <lineage>
        <taxon>Bacteria</taxon>
        <taxon>Pseudomonadati</taxon>
        <taxon>Pseudomonadota</taxon>
        <taxon>Alphaproteobacteria</taxon>
        <taxon>Sphingomonadales</taxon>
        <taxon>Sphingomonadaceae</taxon>
        <taxon>Hankyongella</taxon>
    </lineage>
</organism>
<protein>
    <submittedName>
        <fullName evidence="9">MHS family MFS transporter</fullName>
    </submittedName>
</protein>
<evidence type="ECO:0000256" key="5">
    <source>
        <dbReference type="ARBA" id="ARBA00022989"/>
    </source>
</evidence>
<keyword evidence="6 7" id="KW-0472">Membrane</keyword>
<reference evidence="10" key="1">
    <citation type="submission" date="2019-04" db="EMBL/GenBank/DDBJ databases">
        <title>Complete genome sequence of Sphingomonas sp. W1-2-3.</title>
        <authorList>
            <person name="Im W.T."/>
        </authorList>
    </citation>
    <scope>NUCLEOTIDE SEQUENCE [LARGE SCALE GENOMIC DNA]</scope>
    <source>
        <strain evidence="10">W1-2-3</strain>
    </source>
</reference>
<evidence type="ECO:0000256" key="7">
    <source>
        <dbReference type="SAM" id="Phobius"/>
    </source>
</evidence>
<keyword evidence="4 7" id="KW-0812">Transmembrane</keyword>
<evidence type="ECO:0000256" key="3">
    <source>
        <dbReference type="ARBA" id="ARBA00022475"/>
    </source>
</evidence>
<name>A0A4D7C1W8_9SPHN</name>
<keyword evidence="5 7" id="KW-1133">Transmembrane helix</keyword>
<evidence type="ECO:0000259" key="8">
    <source>
        <dbReference type="PROSITE" id="PS50850"/>
    </source>
</evidence>
<dbReference type="PANTHER" id="PTHR43045">
    <property type="entry name" value="SHIKIMATE TRANSPORTER"/>
    <property type="match status" value="1"/>
</dbReference>
<keyword evidence="2" id="KW-0813">Transport</keyword>
<dbReference type="EMBL" id="CP039704">
    <property type="protein sequence ID" value="QCI79704.1"/>
    <property type="molecule type" value="Genomic_DNA"/>
</dbReference>
<dbReference type="GO" id="GO:0005886">
    <property type="term" value="C:plasma membrane"/>
    <property type="evidence" value="ECO:0007669"/>
    <property type="project" value="UniProtKB-SubCell"/>
</dbReference>
<feature type="domain" description="Major facilitator superfamily (MFS) profile" evidence="8">
    <location>
        <begin position="1"/>
        <end position="56"/>
    </location>
</feature>
<dbReference type="AlphaFoldDB" id="A0A4D7C1W8"/>
<comment type="subcellular location">
    <subcellularLocation>
        <location evidence="1">Cell membrane</location>
        <topology evidence="1">Multi-pass membrane protein</topology>
    </subcellularLocation>
</comment>
<accession>A0A4D7C1W8</accession>
<evidence type="ECO:0000256" key="2">
    <source>
        <dbReference type="ARBA" id="ARBA00022448"/>
    </source>
</evidence>
<dbReference type="InterPro" id="IPR036259">
    <property type="entry name" value="MFS_trans_sf"/>
</dbReference>
<feature type="transmembrane region" description="Helical" evidence="7">
    <location>
        <begin position="28"/>
        <end position="48"/>
    </location>
</feature>
<dbReference type="InterPro" id="IPR020846">
    <property type="entry name" value="MFS_dom"/>
</dbReference>